<feature type="transmembrane region" description="Helical" evidence="11">
    <location>
        <begin position="76"/>
        <end position="93"/>
    </location>
</feature>
<proteinExistence type="inferred from homology"/>
<evidence type="ECO:0000256" key="11">
    <source>
        <dbReference type="RuleBase" id="RU361221"/>
    </source>
</evidence>
<dbReference type="InterPro" id="IPR000644">
    <property type="entry name" value="CBS_dom"/>
</dbReference>
<dbReference type="Pfam" id="PF00654">
    <property type="entry name" value="Voltage_CLC"/>
    <property type="match status" value="1"/>
</dbReference>
<gene>
    <name evidence="13" type="ORF">OCTVUL_1B011043</name>
</gene>
<feature type="transmembrane region" description="Helical" evidence="11">
    <location>
        <begin position="442"/>
        <end position="463"/>
    </location>
</feature>
<dbReference type="SMART" id="SM00116">
    <property type="entry name" value="CBS"/>
    <property type="match status" value="1"/>
</dbReference>
<dbReference type="EMBL" id="OX597839">
    <property type="protein sequence ID" value="CAI9741566.1"/>
    <property type="molecule type" value="Genomic_DNA"/>
</dbReference>
<evidence type="ECO:0000256" key="9">
    <source>
        <dbReference type="ARBA" id="ARBA00023214"/>
    </source>
</evidence>
<evidence type="ECO:0000256" key="7">
    <source>
        <dbReference type="ARBA" id="ARBA00023122"/>
    </source>
</evidence>
<accession>A0AA36BXL0</accession>
<dbReference type="Gene3D" id="3.10.580.10">
    <property type="entry name" value="CBS-domain"/>
    <property type="match status" value="1"/>
</dbReference>
<dbReference type="Gene3D" id="1.10.3080.10">
    <property type="entry name" value="Clc chloride channel"/>
    <property type="match status" value="1"/>
</dbReference>
<keyword evidence="14" id="KW-1185">Reference proteome</keyword>
<keyword evidence="7 10" id="KW-0129">CBS domain</keyword>
<feature type="transmembrane region" description="Helical" evidence="11">
    <location>
        <begin position="259"/>
        <end position="278"/>
    </location>
</feature>
<keyword evidence="8 11" id="KW-0472">Membrane</keyword>
<sequence length="721" mass="81065">MSFTSQENEESMGIYDYSINCDMNVLLRLRKLSQNEDPALANKDYESLDYDWCFNKPYRAMLQEKQKRFPEVRIELVKWVVTFFVGFLTAMSLTPMCPAIEECSMKGCLALSLVYLLLFDVLFVSLASCLTLYEPVAKGSGIPEIKCYLNGVRIPRVVRLRTLISKAIGVLFSVAGGLFVGKEGPMIHSGAIIGAGVPQFQSIAYRTMDLQYSFFRTDRDKRDFVSGGAAAGVAAAFGAPIGGVLFSLEEGSSFWNQNLTWRTFFCSIAATFSLNFFLSGLESSSSWGYFYQPGLINFGLFRCANNAGPDCHLWNIIDLLIFILMAIIGGFLGATFNFINQRLTKYRMAHLNKKSIYIRLMEALLVCMVTATVSFTAAMTLGKCHRLSHTNPHAGGGNSSLVNITSTRNYFCPEGYYNDMATLFFNPQEVAIKQLFHQEGNFSVSTLATFFFFFFLLSCWTYGVFVPSGLFVPSLLCGAAYGRLVASILQFWGYESGYAGTYSLIGAAAFLGGVVRMTISLTVILIESTNEISYGLPIMLVLMERGATERSTEQRCYQDLSLLRRVDPAAEAAEKRTKLEGIILRTQLTVLLKNGVFFEEGCDPNTQKILTYEEMTADYPRFPEIHEIDLSPAFAEKLLDVSPYMNPCPYTVYPNTPVSQVFQLFRSMGLRHLPVVSHDGEVVGMVTRHDLTHQHLESCLRRHKRQLEYLRQEQIRRELRE</sequence>
<evidence type="ECO:0000256" key="4">
    <source>
        <dbReference type="ARBA" id="ARBA00022737"/>
    </source>
</evidence>
<dbReference type="InterPro" id="IPR046342">
    <property type="entry name" value="CBS_dom_sf"/>
</dbReference>
<keyword evidence="6 11" id="KW-0406">Ion transport</keyword>
<feature type="transmembrane region" description="Helical" evidence="11">
    <location>
        <begin position="319"/>
        <end position="339"/>
    </location>
</feature>
<feature type="transmembrane region" description="Helical" evidence="11">
    <location>
        <begin position="360"/>
        <end position="381"/>
    </location>
</feature>
<keyword evidence="2 11" id="KW-0813">Transport</keyword>
<feature type="transmembrane region" description="Helical" evidence="11">
    <location>
        <begin position="224"/>
        <end position="247"/>
    </location>
</feature>
<feature type="transmembrane region" description="Helical" evidence="11">
    <location>
        <begin position="470"/>
        <end position="492"/>
    </location>
</feature>
<dbReference type="GO" id="GO:0005765">
    <property type="term" value="C:lysosomal membrane"/>
    <property type="evidence" value="ECO:0007669"/>
    <property type="project" value="TreeGrafter"/>
</dbReference>
<comment type="similarity">
    <text evidence="11">Belongs to the chloride channel (TC 2.A.49) family.</text>
</comment>
<evidence type="ECO:0000256" key="10">
    <source>
        <dbReference type="PROSITE-ProRule" id="PRU00703"/>
    </source>
</evidence>
<feature type="domain" description="CBS" evidence="12">
    <location>
        <begin position="645"/>
        <end position="702"/>
    </location>
</feature>
<feature type="transmembrane region" description="Helical" evidence="11">
    <location>
        <begin position="163"/>
        <end position="181"/>
    </location>
</feature>
<dbReference type="InterPro" id="IPR014743">
    <property type="entry name" value="Cl-channel_core"/>
</dbReference>
<evidence type="ECO:0000256" key="5">
    <source>
        <dbReference type="ARBA" id="ARBA00022989"/>
    </source>
</evidence>
<dbReference type="PRINTS" id="PR00762">
    <property type="entry name" value="CLCHANNEL"/>
</dbReference>
<dbReference type="InterPro" id="IPR001807">
    <property type="entry name" value="ClC"/>
</dbReference>
<keyword evidence="5 11" id="KW-1133">Transmembrane helix</keyword>
<reference evidence="13" key="1">
    <citation type="submission" date="2023-08" db="EMBL/GenBank/DDBJ databases">
        <authorList>
            <person name="Alioto T."/>
            <person name="Alioto T."/>
            <person name="Gomez Garrido J."/>
        </authorList>
    </citation>
    <scope>NUCLEOTIDE SEQUENCE</scope>
</reference>
<dbReference type="GO" id="GO:0005247">
    <property type="term" value="F:voltage-gated chloride channel activity"/>
    <property type="evidence" value="ECO:0007669"/>
    <property type="project" value="InterPro"/>
</dbReference>
<dbReference type="PROSITE" id="PS51371">
    <property type="entry name" value="CBS"/>
    <property type="match status" value="1"/>
</dbReference>
<protein>
    <recommendedName>
        <fullName evidence="11">Chloride channel protein</fullName>
    </recommendedName>
</protein>
<organism evidence="13 14">
    <name type="scientific">Octopus vulgaris</name>
    <name type="common">Common octopus</name>
    <dbReference type="NCBI Taxonomy" id="6645"/>
    <lineage>
        <taxon>Eukaryota</taxon>
        <taxon>Metazoa</taxon>
        <taxon>Spiralia</taxon>
        <taxon>Lophotrochozoa</taxon>
        <taxon>Mollusca</taxon>
        <taxon>Cephalopoda</taxon>
        <taxon>Coleoidea</taxon>
        <taxon>Octopodiformes</taxon>
        <taxon>Octopoda</taxon>
        <taxon>Incirrata</taxon>
        <taxon>Octopodidae</taxon>
        <taxon>Octopus</taxon>
    </lineage>
</organism>
<dbReference type="Pfam" id="PF00571">
    <property type="entry name" value="CBS"/>
    <property type="match status" value="1"/>
</dbReference>
<feature type="transmembrane region" description="Helical" evidence="11">
    <location>
        <begin position="113"/>
        <end position="133"/>
    </location>
</feature>
<evidence type="ECO:0000256" key="3">
    <source>
        <dbReference type="ARBA" id="ARBA00022692"/>
    </source>
</evidence>
<dbReference type="SUPFAM" id="SSF54631">
    <property type="entry name" value="CBS-domain pair"/>
    <property type="match status" value="1"/>
</dbReference>
<evidence type="ECO:0000256" key="8">
    <source>
        <dbReference type="ARBA" id="ARBA00023136"/>
    </source>
</evidence>
<evidence type="ECO:0000313" key="14">
    <source>
        <dbReference type="Proteomes" id="UP001162480"/>
    </source>
</evidence>
<dbReference type="AlphaFoldDB" id="A0AA36BXL0"/>
<keyword evidence="3 11" id="KW-0812">Transmembrane</keyword>
<dbReference type="PANTHER" id="PTHR11689:SF158">
    <property type="entry name" value="H(+)_CL(-) EXCHANGE TRANSPORTER 6"/>
    <property type="match status" value="1"/>
</dbReference>
<evidence type="ECO:0000256" key="1">
    <source>
        <dbReference type="ARBA" id="ARBA00004141"/>
    </source>
</evidence>
<dbReference type="Proteomes" id="UP001162480">
    <property type="component" value="Chromosome 26"/>
</dbReference>
<dbReference type="PRINTS" id="PR01117">
    <property type="entry name" value="CLCHANNEL6"/>
</dbReference>
<dbReference type="InterPro" id="IPR051280">
    <property type="entry name" value="Cl-channel/antiporter"/>
</dbReference>
<dbReference type="SUPFAM" id="SSF81340">
    <property type="entry name" value="Clc chloride channel"/>
    <property type="match status" value="1"/>
</dbReference>
<dbReference type="InterPro" id="IPR002248">
    <property type="entry name" value="Cl_channel-6"/>
</dbReference>
<evidence type="ECO:0000313" key="13">
    <source>
        <dbReference type="EMBL" id="CAI9741566.1"/>
    </source>
</evidence>
<name>A0AA36BXL0_OCTVU</name>
<dbReference type="PANTHER" id="PTHR11689">
    <property type="entry name" value="CHLORIDE CHANNEL PROTEIN CLC FAMILY MEMBER"/>
    <property type="match status" value="1"/>
</dbReference>
<keyword evidence="4" id="KW-0677">Repeat</keyword>
<keyword evidence="9 11" id="KW-0868">Chloride</keyword>
<comment type="subcellular location">
    <subcellularLocation>
        <location evidence="1 11">Membrane</location>
        <topology evidence="1 11">Multi-pass membrane protein</topology>
    </subcellularLocation>
</comment>
<evidence type="ECO:0000256" key="6">
    <source>
        <dbReference type="ARBA" id="ARBA00023065"/>
    </source>
</evidence>
<feature type="transmembrane region" description="Helical" evidence="11">
    <location>
        <begin position="504"/>
        <end position="526"/>
    </location>
</feature>
<evidence type="ECO:0000259" key="12">
    <source>
        <dbReference type="PROSITE" id="PS51371"/>
    </source>
</evidence>
<evidence type="ECO:0000256" key="2">
    <source>
        <dbReference type="ARBA" id="ARBA00022448"/>
    </source>
</evidence>